<evidence type="ECO:0000313" key="4">
    <source>
        <dbReference type="EMBL" id="SEG12112.1"/>
    </source>
</evidence>
<dbReference type="PANTHER" id="PTHR18964">
    <property type="entry name" value="ROK (REPRESSOR, ORF, KINASE) FAMILY"/>
    <property type="match status" value="1"/>
</dbReference>
<dbReference type="Gene3D" id="3.30.420.40">
    <property type="match status" value="2"/>
</dbReference>
<dbReference type="InterPro" id="IPR000600">
    <property type="entry name" value="ROK"/>
</dbReference>
<dbReference type="Pfam" id="PF00480">
    <property type="entry name" value="ROK"/>
    <property type="match status" value="1"/>
</dbReference>
<dbReference type="GO" id="GO:0042732">
    <property type="term" value="P:D-xylose metabolic process"/>
    <property type="evidence" value="ECO:0007669"/>
    <property type="project" value="UniProtKB-KW"/>
</dbReference>
<protein>
    <submittedName>
        <fullName evidence="4">Transcriptional regulator, MarR family</fullName>
    </submittedName>
</protein>
<evidence type="ECO:0000256" key="3">
    <source>
        <dbReference type="ARBA" id="ARBA00022629"/>
    </source>
</evidence>
<dbReference type="RefSeq" id="WP_103896690.1">
    <property type="nucleotide sequence ID" value="NZ_FNUK01000032.1"/>
</dbReference>
<gene>
    <name evidence="4" type="ORF">SAMN05660865_01795</name>
</gene>
<keyword evidence="3" id="KW-0859">Xylose metabolism</keyword>
<dbReference type="SUPFAM" id="SSF46785">
    <property type="entry name" value="Winged helix' DNA-binding domain"/>
    <property type="match status" value="1"/>
</dbReference>
<organism evidence="4 5">
    <name type="scientific">Caloramator fervidus</name>
    <dbReference type="NCBI Taxonomy" id="29344"/>
    <lineage>
        <taxon>Bacteria</taxon>
        <taxon>Bacillati</taxon>
        <taxon>Bacillota</taxon>
        <taxon>Clostridia</taxon>
        <taxon>Eubacteriales</taxon>
        <taxon>Clostridiaceae</taxon>
        <taxon>Caloramator</taxon>
    </lineage>
</organism>
<keyword evidence="5" id="KW-1185">Reference proteome</keyword>
<comment type="similarity">
    <text evidence="2">Belongs to the ROK (NagC/XylR) family.</text>
</comment>
<dbReference type="AlphaFoldDB" id="A0A1H5XK59"/>
<dbReference type="InterPro" id="IPR049874">
    <property type="entry name" value="ROK_cs"/>
</dbReference>
<accession>A0A1H5XK59</accession>
<comment type="function">
    <text evidence="1">Transcriptional repressor of xylose-utilizing enzymes.</text>
</comment>
<evidence type="ECO:0000313" key="5">
    <source>
        <dbReference type="Proteomes" id="UP000242850"/>
    </source>
</evidence>
<evidence type="ECO:0000256" key="2">
    <source>
        <dbReference type="ARBA" id="ARBA00006479"/>
    </source>
</evidence>
<dbReference type="Proteomes" id="UP000242850">
    <property type="component" value="Unassembled WGS sequence"/>
</dbReference>
<dbReference type="PROSITE" id="PS01125">
    <property type="entry name" value="ROK"/>
    <property type="match status" value="1"/>
</dbReference>
<dbReference type="CDD" id="cd24076">
    <property type="entry name" value="ASKHA_ATPase_ROK_BsXylR-like"/>
    <property type="match status" value="1"/>
</dbReference>
<dbReference type="OrthoDB" id="9796533at2"/>
<dbReference type="Gene3D" id="1.10.10.10">
    <property type="entry name" value="Winged helix-like DNA-binding domain superfamily/Winged helix DNA-binding domain"/>
    <property type="match status" value="1"/>
</dbReference>
<name>A0A1H5XK59_9CLOT</name>
<dbReference type="EMBL" id="FNUK01000032">
    <property type="protein sequence ID" value="SEG12112.1"/>
    <property type="molecule type" value="Genomic_DNA"/>
</dbReference>
<reference evidence="5" key="1">
    <citation type="submission" date="2016-10" db="EMBL/GenBank/DDBJ databases">
        <authorList>
            <person name="Varghese N."/>
            <person name="Submissions S."/>
        </authorList>
    </citation>
    <scope>NUCLEOTIDE SEQUENCE [LARGE SCALE GENOMIC DNA]</scope>
    <source>
        <strain evidence="5">DSM 5463</strain>
    </source>
</reference>
<proteinExistence type="inferred from homology"/>
<sequence>MRKNVIPGSFQLMKKINTGLVFDAIRLYAPISRAEIAKLLNLTPATVTNITAELLKRNIIMESDFGKSNGGRRPVLLKINPNSYYIISVYIGPTKVRVATINMESEIMCSKQESLYSNISFEKAKEIIVTLIREVIDSCIVEKNKILGIGVAIHGIVNFEKGIVVFSPNFGWKNIGLRDVLEKEFDIPVFIDRDVRAMAMAENWYGEGREFDDFICIKVGYGIGAAFIKDKQQIRGVSDGLGEFGHIKIKVDDLKCICGNYGCLENYASERAVIRFARENGYEDEFDIEKINLEALNGNKVIVEALKKAGYYLGLGVANLINIFNPGLIIVGGDLVDINIYFESLIESARENSLEDLFEHVKIKRAKTGKDSIIKGAGLLVLDSLFDSIEGEVIV</sequence>
<evidence type="ECO:0000256" key="1">
    <source>
        <dbReference type="ARBA" id="ARBA00002486"/>
    </source>
</evidence>
<dbReference type="SUPFAM" id="SSF53067">
    <property type="entry name" value="Actin-like ATPase domain"/>
    <property type="match status" value="1"/>
</dbReference>
<dbReference type="PANTHER" id="PTHR18964:SF149">
    <property type="entry name" value="BIFUNCTIONAL UDP-N-ACETYLGLUCOSAMINE 2-EPIMERASE_N-ACETYLMANNOSAMINE KINASE"/>
    <property type="match status" value="1"/>
</dbReference>
<dbReference type="InterPro" id="IPR043129">
    <property type="entry name" value="ATPase_NBD"/>
</dbReference>
<dbReference type="InterPro" id="IPR036390">
    <property type="entry name" value="WH_DNA-bd_sf"/>
</dbReference>
<dbReference type="InterPro" id="IPR036388">
    <property type="entry name" value="WH-like_DNA-bd_sf"/>
</dbReference>
<keyword evidence="3" id="KW-0119">Carbohydrate metabolism</keyword>